<accession>A0ACC0LT96</accession>
<evidence type="ECO:0000313" key="1">
    <source>
        <dbReference type="EMBL" id="KAI8532008.1"/>
    </source>
</evidence>
<evidence type="ECO:0000313" key="2">
    <source>
        <dbReference type="Proteomes" id="UP001062846"/>
    </source>
</evidence>
<name>A0ACC0LT96_RHOML</name>
<protein>
    <submittedName>
        <fullName evidence="1">Uncharacterized protein</fullName>
    </submittedName>
</protein>
<reference evidence="1" key="1">
    <citation type="submission" date="2022-02" db="EMBL/GenBank/DDBJ databases">
        <title>Plant Genome Project.</title>
        <authorList>
            <person name="Zhang R.-G."/>
        </authorList>
    </citation>
    <scope>NUCLEOTIDE SEQUENCE</scope>
    <source>
        <strain evidence="1">AT1</strain>
    </source>
</reference>
<keyword evidence="2" id="KW-1185">Reference proteome</keyword>
<proteinExistence type="predicted"/>
<comment type="caution">
    <text evidence="1">The sequence shown here is derived from an EMBL/GenBank/DDBJ whole genome shotgun (WGS) entry which is preliminary data.</text>
</comment>
<organism evidence="1 2">
    <name type="scientific">Rhododendron molle</name>
    <name type="common">Chinese azalea</name>
    <name type="synonym">Azalea mollis</name>
    <dbReference type="NCBI Taxonomy" id="49168"/>
    <lineage>
        <taxon>Eukaryota</taxon>
        <taxon>Viridiplantae</taxon>
        <taxon>Streptophyta</taxon>
        <taxon>Embryophyta</taxon>
        <taxon>Tracheophyta</taxon>
        <taxon>Spermatophyta</taxon>
        <taxon>Magnoliopsida</taxon>
        <taxon>eudicotyledons</taxon>
        <taxon>Gunneridae</taxon>
        <taxon>Pentapetalae</taxon>
        <taxon>asterids</taxon>
        <taxon>Ericales</taxon>
        <taxon>Ericaceae</taxon>
        <taxon>Ericoideae</taxon>
        <taxon>Rhodoreae</taxon>
        <taxon>Rhododendron</taxon>
    </lineage>
</organism>
<gene>
    <name evidence="1" type="ORF">RHMOL_Rhmol11G0179600</name>
</gene>
<dbReference type="Proteomes" id="UP001062846">
    <property type="component" value="Chromosome 11"/>
</dbReference>
<sequence length="232" mass="26051">MVMQVCRVDFVILYIGRFSGISNIPEFPPAKGPETFLGMVVHSMEYADMDFAAAQVLVRGKQVTVVRFQKHAMDIAMECSTENGVENPCTIYHTGMNTRTFRITFLGEFPLHIFSSIASQSCWFISLVKDFSLVSWLHFFHLCFLKETGSCLVSIVPEGFYEVVDKGSIKFKKAPSFGFCKEGILIVGMHSSLNSKTSDNRILREHLKSSQFGDEVPMASRASGRHIQATRN</sequence>
<dbReference type="EMBL" id="CM046398">
    <property type="protein sequence ID" value="KAI8532008.1"/>
    <property type="molecule type" value="Genomic_DNA"/>
</dbReference>